<keyword evidence="3 7" id="KW-0378">Hydrolase</keyword>
<protein>
    <submittedName>
        <fullName evidence="7">Sulfatase-like hydrolase/transferase</fullName>
    </submittedName>
</protein>
<keyword evidence="2" id="KW-0479">Metal-binding</keyword>
<reference evidence="7" key="1">
    <citation type="submission" date="2022-01" db="EMBL/GenBank/DDBJ databases">
        <title>Draft genome sequence of Sabulilitoribacter arenilitoris KCTC 52401.</title>
        <authorList>
            <person name="Oh J.-S."/>
        </authorList>
    </citation>
    <scope>NUCLEOTIDE SEQUENCE</scope>
    <source>
        <strain evidence="7">HMF6543</strain>
    </source>
</reference>
<dbReference type="Pfam" id="PF00884">
    <property type="entry name" value="Sulfatase"/>
    <property type="match status" value="1"/>
</dbReference>
<dbReference type="Gene3D" id="3.40.720.10">
    <property type="entry name" value="Alkaline Phosphatase, subunit A"/>
    <property type="match status" value="1"/>
</dbReference>
<dbReference type="PANTHER" id="PTHR42693">
    <property type="entry name" value="ARYLSULFATASE FAMILY MEMBER"/>
    <property type="match status" value="1"/>
</dbReference>
<keyword evidence="8" id="KW-1185">Reference proteome</keyword>
<dbReference type="SUPFAM" id="SSF53649">
    <property type="entry name" value="Alkaline phosphatase-like"/>
    <property type="match status" value="1"/>
</dbReference>
<dbReference type="Gene3D" id="3.30.1120.10">
    <property type="match status" value="1"/>
</dbReference>
<proteinExistence type="inferred from homology"/>
<keyword evidence="5" id="KW-0732">Signal</keyword>
<dbReference type="InterPro" id="IPR024607">
    <property type="entry name" value="Sulfatase_CS"/>
</dbReference>
<dbReference type="AlphaFoldDB" id="A0AAE3ELP7"/>
<name>A0AAE3ELP7_9FLAO</name>
<feature type="signal peptide" evidence="5">
    <location>
        <begin position="1"/>
        <end position="27"/>
    </location>
</feature>
<dbReference type="RefSeq" id="WP_237238624.1">
    <property type="nucleotide sequence ID" value="NZ_JAKKDU010000002.1"/>
</dbReference>
<evidence type="ECO:0000259" key="6">
    <source>
        <dbReference type="Pfam" id="PF00884"/>
    </source>
</evidence>
<evidence type="ECO:0000256" key="3">
    <source>
        <dbReference type="ARBA" id="ARBA00022801"/>
    </source>
</evidence>
<dbReference type="PROSITE" id="PS00149">
    <property type="entry name" value="SULFATASE_2"/>
    <property type="match status" value="1"/>
</dbReference>
<evidence type="ECO:0000256" key="2">
    <source>
        <dbReference type="ARBA" id="ARBA00022723"/>
    </source>
</evidence>
<feature type="chain" id="PRO_5042216393" evidence="5">
    <location>
        <begin position="28"/>
        <end position="466"/>
    </location>
</feature>
<dbReference type="Proteomes" id="UP001199795">
    <property type="component" value="Unassembled WGS sequence"/>
</dbReference>
<accession>A0AAE3ELP7</accession>
<dbReference type="EMBL" id="JAKKDU010000002">
    <property type="protein sequence ID" value="MCF7567266.1"/>
    <property type="molecule type" value="Genomic_DNA"/>
</dbReference>
<evidence type="ECO:0000256" key="1">
    <source>
        <dbReference type="ARBA" id="ARBA00008779"/>
    </source>
</evidence>
<dbReference type="InterPro" id="IPR017850">
    <property type="entry name" value="Alkaline_phosphatase_core_sf"/>
</dbReference>
<dbReference type="InterPro" id="IPR000917">
    <property type="entry name" value="Sulfatase_N"/>
</dbReference>
<evidence type="ECO:0000313" key="8">
    <source>
        <dbReference type="Proteomes" id="UP001199795"/>
    </source>
</evidence>
<dbReference type="GO" id="GO:0046872">
    <property type="term" value="F:metal ion binding"/>
    <property type="evidence" value="ECO:0007669"/>
    <property type="project" value="UniProtKB-KW"/>
</dbReference>
<evidence type="ECO:0000256" key="5">
    <source>
        <dbReference type="SAM" id="SignalP"/>
    </source>
</evidence>
<evidence type="ECO:0000313" key="7">
    <source>
        <dbReference type="EMBL" id="MCF7567266.1"/>
    </source>
</evidence>
<gene>
    <name evidence="7" type="ORF">L3X37_02655</name>
</gene>
<comment type="caution">
    <text evidence="7">The sequence shown here is derived from an EMBL/GenBank/DDBJ whole genome shotgun (WGS) entry which is preliminary data.</text>
</comment>
<dbReference type="GO" id="GO:0004065">
    <property type="term" value="F:arylsulfatase activity"/>
    <property type="evidence" value="ECO:0007669"/>
    <property type="project" value="TreeGrafter"/>
</dbReference>
<evidence type="ECO:0000256" key="4">
    <source>
        <dbReference type="ARBA" id="ARBA00022837"/>
    </source>
</evidence>
<keyword evidence="4" id="KW-0106">Calcium</keyword>
<dbReference type="InterPro" id="IPR050738">
    <property type="entry name" value="Sulfatase"/>
</dbReference>
<comment type="similarity">
    <text evidence="1">Belongs to the sulfatase family.</text>
</comment>
<organism evidence="7 8">
    <name type="scientific">Wocania arenilitoris</name>
    <dbReference type="NCBI Taxonomy" id="2044858"/>
    <lineage>
        <taxon>Bacteria</taxon>
        <taxon>Pseudomonadati</taxon>
        <taxon>Bacteroidota</taxon>
        <taxon>Flavobacteriia</taxon>
        <taxon>Flavobacteriales</taxon>
        <taxon>Flavobacteriaceae</taxon>
        <taxon>Wocania</taxon>
    </lineage>
</organism>
<dbReference type="PANTHER" id="PTHR42693:SF53">
    <property type="entry name" value="ENDO-4-O-SULFATASE"/>
    <property type="match status" value="1"/>
</dbReference>
<sequence>MINKIFKLKLRLSISIFLLNISINVFSQNNEAKSEKPNVILILADDLGYKDVGFNGCADFKTPNIDKLAEGGAICTNAYASHSFCAPTRAGIMTGRYQHRFGFQENPSQRFHNLGLPESEEILPKVLKQAGYTSALVGKWHLGVMKNQHPVHKGFDKFYGFTGGGHHYYQCDPKVNNDHSYTALIEENGKRKSFDNYLTDDLTDYALDFIERNAEQPFFLYLSYNAPHTPLQAPQEYLDRVSNIADKKRRIYAAMITALDDGVGAIMSLLEMLKIEENTLVFFMSDNGGTPGTWSDNKPFSGMKGTVLEGGIHVPYVVYWKGKIQPQIYKHLVMSFDVFSTATELAGISHKTDKKIDSKNLLPYLLNEKKSKPHDFLYWTQGHFQEALRWDDYKFIKIDGQEKFLFNLKNDVGETTNISKKKKGKLKKMNNAFDSWKSEMPETKHLSTGIAIKLQQEVIDNLRSKK</sequence>
<feature type="domain" description="Sulfatase N-terminal" evidence="6">
    <location>
        <begin position="37"/>
        <end position="348"/>
    </location>
</feature>